<gene>
    <name evidence="5" type="primary">istB</name>
    <name evidence="5" type="ORF">KVH43_12975</name>
</gene>
<feature type="domain" description="AAA+ ATPase" evidence="4">
    <location>
        <begin position="97"/>
        <end position="234"/>
    </location>
</feature>
<protein>
    <submittedName>
        <fullName evidence="5">IS21-like element helper ATPase IstB</fullName>
    </submittedName>
</protein>
<dbReference type="PANTHER" id="PTHR30050">
    <property type="entry name" value="CHROMOSOMAL REPLICATION INITIATOR PROTEIN DNAA"/>
    <property type="match status" value="1"/>
</dbReference>
<evidence type="ECO:0000259" key="4">
    <source>
        <dbReference type="SMART" id="SM00382"/>
    </source>
</evidence>
<dbReference type="Pfam" id="PF01695">
    <property type="entry name" value="IstB_IS21"/>
    <property type="match status" value="1"/>
</dbReference>
<dbReference type="InterPro" id="IPR003593">
    <property type="entry name" value="AAA+_ATPase"/>
</dbReference>
<dbReference type="Proteomes" id="UP000886818">
    <property type="component" value="Chromosome"/>
</dbReference>
<accession>A0ABX8RB08</accession>
<dbReference type="PIRSF" id="PIRSF003073">
    <property type="entry name" value="DNAC_TnpB_IstB"/>
    <property type="match status" value="1"/>
</dbReference>
<evidence type="ECO:0000313" key="5">
    <source>
        <dbReference type="EMBL" id="QXM06237.1"/>
    </source>
</evidence>
<dbReference type="RefSeq" id="WP_218282933.1">
    <property type="nucleotide sequence ID" value="NZ_CP078093.1"/>
</dbReference>
<proteinExistence type="inferred from homology"/>
<evidence type="ECO:0000313" key="6">
    <source>
        <dbReference type="Proteomes" id="UP000886818"/>
    </source>
</evidence>
<dbReference type="NCBIfam" id="NF038214">
    <property type="entry name" value="IS21_help_AAA"/>
    <property type="match status" value="1"/>
</dbReference>
<sequence length="264" mass="30945">MNDMLMSRLKNLKLSGIVKTLDSRNEEAIKSDLSYIEFFELLINDEILNRQNNSNKNRIRKAKFPQHKTLEEYNFNYQPTINKRFVYNLSTCEFVRKKENIALIGPPGTGKTHLAIALGLKAITQGYKVVFTTVNEMLEELYMSRADNSFRQKLRYYTSPDLLILDELGLKKLNQNSVDDFYEIISRRYEKGSIIITSNKVFEEWARIFYDPVLATAILDRFIHHCHFIVIKGESYRMKQREGVIKSMFQNNEVTNKKSSEIET</sequence>
<evidence type="ECO:0000256" key="2">
    <source>
        <dbReference type="ARBA" id="ARBA00022741"/>
    </source>
</evidence>
<dbReference type="CDD" id="cd00009">
    <property type="entry name" value="AAA"/>
    <property type="match status" value="1"/>
</dbReference>
<reference evidence="5" key="1">
    <citation type="submission" date="2021-07" db="EMBL/GenBank/DDBJ databases">
        <title>Complete genome sequence of Crassaminicella sp. 143-21, isolated from a deep-sea hydrothermal vent.</title>
        <authorList>
            <person name="Li X."/>
        </authorList>
    </citation>
    <scope>NUCLEOTIDE SEQUENCE</scope>
    <source>
        <strain evidence="5">143-21</strain>
    </source>
</reference>
<keyword evidence="6" id="KW-1185">Reference proteome</keyword>
<dbReference type="EMBL" id="CP078093">
    <property type="protein sequence ID" value="QXM06237.1"/>
    <property type="molecule type" value="Genomic_DNA"/>
</dbReference>
<name>A0ABX8RB08_9CLOT</name>
<comment type="similarity">
    <text evidence="1">Belongs to the IS21/IS1162 putative ATP-binding protein family.</text>
</comment>
<dbReference type="SMART" id="SM00382">
    <property type="entry name" value="AAA"/>
    <property type="match status" value="1"/>
</dbReference>
<dbReference type="InterPro" id="IPR047661">
    <property type="entry name" value="IstB"/>
</dbReference>
<evidence type="ECO:0000256" key="1">
    <source>
        <dbReference type="ARBA" id="ARBA00008059"/>
    </source>
</evidence>
<evidence type="ECO:0000256" key="3">
    <source>
        <dbReference type="ARBA" id="ARBA00022840"/>
    </source>
</evidence>
<dbReference type="InterPro" id="IPR002611">
    <property type="entry name" value="IstB_ATP-bd"/>
</dbReference>
<keyword evidence="3" id="KW-0067">ATP-binding</keyword>
<dbReference type="PANTHER" id="PTHR30050:SF4">
    <property type="entry name" value="ATP-BINDING PROTEIN RV3427C IN INSERTION SEQUENCE-RELATED"/>
    <property type="match status" value="1"/>
</dbReference>
<dbReference type="InterPro" id="IPR028350">
    <property type="entry name" value="DNAC/IstB-like"/>
</dbReference>
<organism evidence="5 6">
    <name type="scientific">Crassaminicella indica</name>
    <dbReference type="NCBI Taxonomy" id="2855394"/>
    <lineage>
        <taxon>Bacteria</taxon>
        <taxon>Bacillati</taxon>
        <taxon>Bacillota</taxon>
        <taxon>Clostridia</taxon>
        <taxon>Eubacteriales</taxon>
        <taxon>Clostridiaceae</taxon>
        <taxon>Crassaminicella</taxon>
    </lineage>
</organism>
<keyword evidence="2" id="KW-0547">Nucleotide-binding</keyword>